<evidence type="ECO:0000313" key="3">
    <source>
        <dbReference type="WBParaSite" id="sdigi.contig685.g9487.t1"/>
    </source>
</evidence>
<dbReference type="WBParaSite" id="sdigi.contig685.g9487.t1">
    <property type="protein sequence ID" value="sdigi.contig685.g9487.t1"/>
    <property type="gene ID" value="sdigi.contig685.g9487"/>
</dbReference>
<feature type="region of interest" description="Disordered" evidence="1">
    <location>
        <begin position="43"/>
        <end position="69"/>
    </location>
</feature>
<evidence type="ECO:0000313" key="2">
    <source>
        <dbReference type="Proteomes" id="UP000887581"/>
    </source>
</evidence>
<keyword evidence="2" id="KW-1185">Reference proteome</keyword>
<reference evidence="3" key="1">
    <citation type="submission" date="2022-11" db="UniProtKB">
        <authorList>
            <consortium name="WormBaseParasite"/>
        </authorList>
    </citation>
    <scope>IDENTIFICATION</scope>
</reference>
<sequence length="83" mass="9112">MIFIESEDLEESVGMHSFFANTATTATTTITTLTTITIVTQRAKATPPTTTAPTTITSSTTTKMEDCEEERARVTNLRYFTAL</sequence>
<accession>A0A915Q676</accession>
<evidence type="ECO:0000256" key="1">
    <source>
        <dbReference type="SAM" id="MobiDB-lite"/>
    </source>
</evidence>
<dbReference type="Proteomes" id="UP000887581">
    <property type="component" value="Unplaced"/>
</dbReference>
<dbReference type="AlphaFoldDB" id="A0A915Q676"/>
<name>A0A915Q676_9BILA</name>
<feature type="compositionally biased region" description="Low complexity" evidence="1">
    <location>
        <begin position="43"/>
        <end position="62"/>
    </location>
</feature>
<proteinExistence type="predicted"/>
<protein>
    <submittedName>
        <fullName evidence="3">Uncharacterized protein</fullName>
    </submittedName>
</protein>
<organism evidence="2 3">
    <name type="scientific">Setaria digitata</name>
    <dbReference type="NCBI Taxonomy" id="48799"/>
    <lineage>
        <taxon>Eukaryota</taxon>
        <taxon>Metazoa</taxon>
        <taxon>Ecdysozoa</taxon>
        <taxon>Nematoda</taxon>
        <taxon>Chromadorea</taxon>
        <taxon>Rhabditida</taxon>
        <taxon>Spirurina</taxon>
        <taxon>Spiruromorpha</taxon>
        <taxon>Filarioidea</taxon>
        <taxon>Setariidae</taxon>
        <taxon>Setaria</taxon>
    </lineage>
</organism>